<gene>
    <name evidence="2" type="ORF">L484_011191</name>
</gene>
<organism evidence="2 3">
    <name type="scientific">Morus notabilis</name>
    <dbReference type="NCBI Taxonomy" id="981085"/>
    <lineage>
        <taxon>Eukaryota</taxon>
        <taxon>Viridiplantae</taxon>
        <taxon>Streptophyta</taxon>
        <taxon>Embryophyta</taxon>
        <taxon>Tracheophyta</taxon>
        <taxon>Spermatophyta</taxon>
        <taxon>Magnoliopsida</taxon>
        <taxon>eudicotyledons</taxon>
        <taxon>Gunneridae</taxon>
        <taxon>Pentapetalae</taxon>
        <taxon>rosids</taxon>
        <taxon>fabids</taxon>
        <taxon>Rosales</taxon>
        <taxon>Moraceae</taxon>
        <taxon>Moreae</taxon>
        <taxon>Morus</taxon>
    </lineage>
</organism>
<keyword evidence="3" id="KW-1185">Reference proteome</keyword>
<proteinExistence type="predicted"/>
<evidence type="ECO:0000313" key="3">
    <source>
        <dbReference type="Proteomes" id="UP000030645"/>
    </source>
</evidence>
<dbReference type="EMBL" id="KE346335">
    <property type="protein sequence ID" value="EXC33214.1"/>
    <property type="molecule type" value="Genomic_DNA"/>
</dbReference>
<evidence type="ECO:0000256" key="1">
    <source>
        <dbReference type="SAM" id="MobiDB-lite"/>
    </source>
</evidence>
<feature type="region of interest" description="Disordered" evidence="1">
    <location>
        <begin position="38"/>
        <end position="81"/>
    </location>
</feature>
<accession>W9SIG0</accession>
<feature type="compositionally biased region" description="Polar residues" evidence="1">
    <location>
        <begin position="1"/>
        <end position="14"/>
    </location>
</feature>
<dbReference type="PANTHER" id="PTHR37721">
    <property type="entry name" value="OS05G0464200 PROTEIN"/>
    <property type="match status" value="1"/>
</dbReference>
<evidence type="ECO:0000313" key="2">
    <source>
        <dbReference type="EMBL" id="EXC33214.1"/>
    </source>
</evidence>
<dbReference type="AlphaFoldDB" id="W9SIG0"/>
<protein>
    <submittedName>
        <fullName evidence="2">Uncharacterized protein</fullName>
    </submittedName>
</protein>
<sequence length="81" mass="8353">MENLSPKLNGQSKRNPPPKRGQIKLRIIKSLITSVASSVGAIGGTTERSDGENGESLSPINSPAPAATPSGYTSDARSDCS</sequence>
<dbReference type="PANTHER" id="PTHR37721:SF1">
    <property type="entry name" value="OS05G0464200 PROTEIN"/>
    <property type="match status" value="1"/>
</dbReference>
<feature type="region of interest" description="Disordered" evidence="1">
    <location>
        <begin position="1"/>
        <end position="22"/>
    </location>
</feature>
<dbReference type="Proteomes" id="UP000030645">
    <property type="component" value="Unassembled WGS sequence"/>
</dbReference>
<name>W9SIG0_9ROSA</name>
<reference evidence="3" key="1">
    <citation type="submission" date="2013-01" db="EMBL/GenBank/DDBJ databases">
        <title>Draft Genome Sequence of a Mulberry Tree, Morus notabilis C.K. Schneid.</title>
        <authorList>
            <person name="He N."/>
            <person name="Zhao S."/>
        </authorList>
    </citation>
    <scope>NUCLEOTIDE SEQUENCE</scope>
</reference>